<reference evidence="3" key="1">
    <citation type="submission" date="2022-03" db="EMBL/GenBank/DDBJ databases">
        <title>Identification of a novel bacterium isolated from mangrove sediments.</title>
        <authorList>
            <person name="Pan X."/>
        </authorList>
    </citation>
    <scope>NUCLEOTIDE SEQUENCE</scope>
    <source>
        <strain evidence="3">B2637</strain>
    </source>
</reference>
<evidence type="ECO:0000256" key="1">
    <source>
        <dbReference type="SAM" id="SignalP"/>
    </source>
</evidence>
<protein>
    <submittedName>
        <fullName evidence="3">Alpha/beta fold hydrolase</fullName>
    </submittedName>
</protein>
<evidence type="ECO:0000259" key="2">
    <source>
        <dbReference type="Pfam" id="PF12697"/>
    </source>
</evidence>
<evidence type="ECO:0000313" key="4">
    <source>
        <dbReference type="Proteomes" id="UP001162802"/>
    </source>
</evidence>
<feature type="signal peptide" evidence="1">
    <location>
        <begin position="1"/>
        <end position="30"/>
    </location>
</feature>
<keyword evidence="3" id="KW-0378">Hydrolase</keyword>
<dbReference type="InterPro" id="IPR000073">
    <property type="entry name" value="AB_hydrolase_1"/>
</dbReference>
<keyword evidence="1" id="KW-0732">Signal</keyword>
<dbReference type="EMBL" id="JALHAT010000028">
    <property type="protein sequence ID" value="MCJ1961889.1"/>
    <property type="molecule type" value="Genomic_DNA"/>
</dbReference>
<dbReference type="Pfam" id="PF12697">
    <property type="entry name" value="Abhydrolase_6"/>
    <property type="match status" value="1"/>
</dbReference>
<feature type="domain" description="AB hydrolase-1" evidence="2">
    <location>
        <begin position="64"/>
        <end position="224"/>
    </location>
</feature>
<dbReference type="Proteomes" id="UP001162802">
    <property type="component" value="Unassembled WGS sequence"/>
</dbReference>
<dbReference type="GO" id="GO:0016787">
    <property type="term" value="F:hydrolase activity"/>
    <property type="evidence" value="ECO:0007669"/>
    <property type="project" value="UniProtKB-KW"/>
</dbReference>
<evidence type="ECO:0000313" key="3">
    <source>
        <dbReference type="EMBL" id="MCJ1961889.1"/>
    </source>
</evidence>
<proteinExistence type="predicted"/>
<dbReference type="InterPro" id="IPR006311">
    <property type="entry name" value="TAT_signal"/>
</dbReference>
<dbReference type="InterPro" id="IPR029058">
    <property type="entry name" value="AB_hydrolase_fold"/>
</dbReference>
<sequence length="303" mass="31503">MTMGSAHSRRMVLGGSLALAAALAARPVLASGSPATTTRTLMAPGGREVSVSEWVPQGTARGTILFSHGAGSAPWHYDLILAPWIAAGYHVLAPLHVDSREHPRTKDFPGLASWKTRIEDMRLLIAEIGETPFIAAGHSYGGLVATTLGGSQGVAPEGISGPFYPRLAKAVVAFSPPAPVPVLMTAEGYGKIAVPALIQTGTIDNPPGIEDPESEAWKGHLAPFDAAAEGGSRYGLVLQGANHYFGGIICDDSQPGPPQLAQIDLANRYVGLFLEAYGQGDAAAKSALDARITDALPARLMAK</sequence>
<dbReference type="Gene3D" id="3.40.50.1820">
    <property type="entry name" value="alpha/beta hydrolase"/>
    <property type="match status" value="1"/>
</dbReference>
<gene>
    <name evidence="3" type="ORF">MTR65_14435</name>
</gene>
<dbReference type="RefSeq" id="WP_243801394.1">
    <property type="nucleotide sequence ID" value="NZ_JALHAT010000028.1"/>
</dbReference>
<organism evidence="3 4">
    <name type="scientific">Novosphingobium mangrovi</name>
    <name type="common">ex Hu et al. 2023</name>
    <dbReference type="NCBI Taxonomy" id="2930094"/>
    <lineage>
        <taxon>Bacteria</taxon>
        <taxon>Pseudomonadati</taxon>
        <taxon>Pseudomonadota</taxon>
        <taxon>Alphaproteobacteria</taxon>
        <taxon>Sphingomonadales</taxon>
        <taxon>Sphingomonadaceae</taxon>
        <taxon>Novosphingobium</taxon>
    </lineage>
</organism>
<dbReference type="PROSITE" id="PS51318">
    <property type="entry name" value="TAT"/>
    <property type="match status" value="1"/>
</dbReference>
<dbReference type="SUPFAM" id="SSF53474">
    <property type="entry name" value="alpha/beta-Hydrolases"/>
    <property type="match status" value="1"/>
</dbReference>
<name>A0ABT0AFD8_9SPHN</name>
<feature type="chain" id="PRO_5047253669" evidence="1">
    <location>
        <begin position="31"/>
        <end position="303"/>
    </location>
</feature>
<keyword evidence="4" id="KW-1185">Reference proteome</keyword>
<accession>A0ABT0AFD8</accession>
<comment type="caution">
    <text evidence="3">The sequence shown here is derived from an EMBL/GenBank/DDBJ whole genome shotgun (WGS) entry which is preliminary data.</text>
</comment>